<evidence type="ECO:0000313" key="8">
    <source>
        <dbReference type="Proteomes" id="UP000054010"/>
    </source>
</evidence>
<dbReference type="GO" id="GO:0005886">
    <property type="term" value="C:plasma membrane"/>
    <property type="evidence" value="ECO:0007669"/>
    <property type="project" value="TreeGrafter"/>
</dbReference>
<dbReference type="PANTHER" id="PTHR30474:SF14">
    <property type="entry name" value="CELL CYCLE PROTEIN"/>
    <property type="match status" value="1"/>
</dbReference>
<dbReference type="GO" id="GO:0008360">
    <property type="term" value="P:regulation of cell shape"/>
    <property type="evidence" value="ECO:0007669"/>
    <property type="project" value="UniProtKB-KW"/>
</dbReference>
<gene>
    <name evidence="7" type="ORF">OSCT_2805</name>
</gene>
<evidence type="ECO:0000256" key="2">
    <source>
        <dbReference type="ARBA" id="ARBA00022692"/>
    </source>
</evidence>
<feature type="transmembrane region" description="Helical" evidence="6">
    <location>
        <begin position="51"/>
        <end position="72"/>
    </location>
</feature>
<feature type="transmembrane region" description="Helical" evidence="6">
    <location>
        <begin position="278"/>
        <end position="300"/>
    </location>
</feature>
<protein>
    <submittedName>
        <fullName evidence="7">Cell cycle protein</fullName>
    </submittedName>
</protein>
<accession>E1IHK4</accession>
<keyword evidence="8" id="KW-1185">Reference proteome</keyword>
<keyword evidence="5 6" id="KW-0472">Membrane</keyword>
<evidence type="ECO:0000256" key="1">
    <source>
        <dbReference type="ARBA" id="ARBA00004141"/>
    </source>
</evidence>
<feature type="transmembrane region" description="Helical" evidence="6">
    <location>
        <begin position="162"/>
        <end position="179"/>
    </location>
</feature>
<feature type="transmembrane region" description="Helical" evidence="6">
    <location>
        <begin position="79"/>
        <end position="96"/>
    </location>
</feature>
<organism evidence="7 8">
    <name type="scientific">Oscillochloris trichoides DG-6</name>
    <dbReference type="NCBI Taxonomy" id="765420"/>
    <lineage>
        <taxon>Bacteria</taxon>
        <taxon>Bacillati</taxon>
        <taxon>Chloroflexota</taxon>
        <taxon>Chloroflexia</taxon>
        <taxon>Chloroflexales</taxon>
        <taxon>Chloroflexineae</taxon>
        <taxon>Oscillochloridaceae</taxon>
        <taxon>Oscillochloris</taxon>
    </lineage>
</organism>
<dbReference type="STRING" id="765420.OSCT_2805"/>
<dbReference type="HOGENOM" id="CLU_029243_2_1_0"/>
<dbReference type="AlphaFoldDB" id="E1IHK4"/>
<dbReference type="Proteomes" id="UP000054010">
    <property type="component" value="Unassembled WGS sequence"/>
</dbReference>
<comment type="caution">
    <text evidence="7">The sequence shown here is derived from an EMBL/GenBank/DDBJ whole genome shotgun (WGS) entry which is preliminary data.</text>
</comment>
<comment type="subcellular location">
    <subcellularLocation>
        <location evidence="1">Membrane</location>
        <topology evidence="1">Multi-pass membrane protein</topology>
    </subcellularLocation>
</comment>
<reference evidence="7 8" key="1">
    <citation type="journal article" date="2011" name="J. Bacteriol.">
        <title>Draft genome sequence of the anoxygenic filamentous phototrophic bacterium Oscillochloris trichoides subsp. DG-6.</title>
        <authorList>
            <person name="Kuznetsov B.B."/>
            <person name="Ivanovsky R.N."/>
            <person name="Keppen O.I."/>
            <person name="Sukhacheva M.V."/>
            <person name="Bumazhkin B.K."/>
            <person name="Patutina E.O."/>
            <person name="Beletsky A.V."/>
            <person name="Mardanov A.V."/>
            <person name="Baslerov R.V."/>
            <person name="Panteleeva A.N."/>
            <person name="Kolganova T.V."/>
            <person name="Ravin N.V."/>
            <person name="Skryabin K.G."/>
        </authorList>
    </citation>
    <scope>NUCLEOTIDE SEQUENCE [LARGE SCALE GENOMIC DNA]</scope>
    <source>
        <strain evidence="7 8">DG-6</strain>
    </source>
</reference>
<keyword evidence="2 6" id="KW-0812">Transmembrane</keyword>
<keyword evidence="4 6" id="KW-1133">Transmembrane helix</keyword>
<feature type="transmembrane region" description="Helical" evidence="6">
    <location>
        <begin position="342"/>
        <end position="362"/>
    </location>
</feature>
<evidence type="ECO:0000256" key="3">
    <source>
        <dbReference type="ARBA" id="ARBA00022960"/>
    </source>
</evidence>
<dbReference type="PANTHER" id="PTHR30474">
    <property type="entry name" value="CELL CYCLE PROTEIN"/>
    <property type="match status" value="1"/>
</dbReference>
<dbReference type="InterPro" id="IPR001182">
    <property type="entry name" value="FtsW/RodA"/>
</dbReference>
<evidence type="ECO:0000256" key="5">
    <source>
        <dbReference type="ARBA" id="ARBA00023136"/>
    </source>
</evidence>
<sequence length="374" mass="40934">MEVRRWRDYNWPLLGCVAVLLIIGLLALHSATLTAVTFNGVPLRTIFPRQIVYIIVGLVLMLGATLLDYRLLSSLSRPIYIVVVALLAVVLLIGRVSEGAQSWIALGERTFQPSEAGKLALMLALGAYWSRHEGQTDHWLVQLGSLFILLPPMVLVLIQPDLGSAIVYATIWLVMAWGAGMRWSQLLILSILALPLGLVAWEHVLDEYQHVRLMTFYYLLTDMSKVDPDAGYNVIQALSAISSGGWVGTGLTRGLFSQGNYVPVQHTDFIFAVVGEELGFVGGLVLIIFEALLLWQALTIAEQSSNLFGRQLALGVFAMIFAHVLINIGMNLSLLPVTGLPLPFVSAGGSFMITVLVGVGLLQSIALRRKRLAF</sequence>
<dbReference type="GO" id="GO:0015648">
    <property type="term" value="F:lipid-linked peptidoglycan transporter activity"/>
    <property type="evidence" value="ECO:0007669"/>
    <property type="project" value="TreeGrafter"/>
</dbReference>
<dbReference type="GO" id="GO:0051301">
    <property type="term" value="P:cell division"/>
    <property type="evidence" value="ECO:0007669"/>
    <property type="project" value="InterPro"/>
</dbReference>
<keyword evidence="3" id="KW-0133">Cell shape</keyword>
<dbReference type="GO" id="GO:0032153">
    <property type="term" value="C:cell division site"/>
    <property type="evidence" value="ECO:0007669"/>
    <property type="project" value="TreeGrafter"/>
</dbReference>
<evidence type="ECO:0000256" key="4">
    <source>
        <dbReference type="ARBA" id="ARBA00022989"/>
    </source>
</evidence>
<evidence type="ECO:0000313" key="7">
    <source>
        <dbReference type="EMBL" id="EFO79367.1"/>
    </source>
</evidence>
<dbReference type="eggNOG" id="COG0772">
    <property type="taxonomic scope" value="Bacteria"/>
</dbReference>
<dbReference type="Pfam" id="PF01098">
    <property type="entry name" value="FTSW_RODA_SPOVE"/>
    <property type="match status" value="1"/>
</dbReference>
<dbReference type="OrthoDB" id="9812661at2"/>
<evidence type="ECO:0000256" key="6">
    <source>
        <dbReference type="SAM" id="Phobius"/>
    </source>
</evidence>
<feature type="transmembrane region" description="Helical" evidence="6">
    <location>
        <begin position="312"/>
        <end position="330"/>
    </location>
</feature>
<dbReference type="EMBL" id="ADVR01000116">
    <property type="protein sequence ID" value="EFO79367.1"/>
    <property type="molecule type" value="Genomic_DNA"/>
</dbReference>
<feature type="transmembrane region" description="Helical" evidence="6">
    <location>
        <begin position="186"/>
        <end position="204"/>
    </location>
</feature>
<name>E1IHK4_9CHLR</name>
<proteinExistence type="predicted"/>